<sequence>MKNETRHSQVDVEKCVRNSGNNKFDLILAATARVRELRQQRHETAPLATITDVLLEIQNNEIDTKEYKRKVK</sequence>
<keyword evidence="1" id="KW-0240">DNA-directed RNA polymerase</keyword>
<organism evidence="3">
    <name type="scientific">uncultured Caudovirales phage</name>
    <dbReference type="NCBI Taxonomy" id="2100421"/>
    <lineage>
        <taxon>Viruses</taxon>
        <taxon>Duplodnaviria</taxon>
        <taxon>Heunggongvirae</taxon>
        <taxon>Uroviricota</taxon>
        <taxon>Caudoviricetes</taxon>
        <taxon>Peduoviridae</taxon>
        <taxon>Maltschvirus</taxon>
        <taxon>Maltschvirus maltsch</taxon>
    </lineage>
</organism>
<keyword evidence="2" id="KW-0804">Transcription</keyword>
<accession>A0A6J7WH19</accession>
<proteinExistence type="predicted"/>
<name>A0A6J7WH19_9CAUD</name>
<protein>
    <recommendedName>
        <fullName evidence="4">DNA-directed RNA polymerase</fullName>
    </recommendedName>
</protein>
<dbReference type="GO" id="GO:0003677">
    <property type="term" value="F:DNA binding"/>
    <property type="evidence" value="ECO:0007669"/>
    <property type="project" value="InterPro"/>
</dbReference>
<gene>
    <name evidence="3" type="ORF">UFOVP190_160</name>
</gene>
<dbReference type="EMBL" id="LR798243">
    <property type="protein sequence ID" value="CAB5214550.1"/>
    <property type="molecule type" value="Genomic_DNA"/>
</dbReference>
<evidence type="ECO:0000256" key="2">
    <source>
        <dbReference type="ARBA" id="ARBA00023163"/>
    </source>
</evidence>
<reference evidence="3" key="1">
    <citation type="submission" date="2020-05" db="EMBL/GenBank/DDBJ databases">
        <authorList>
            <person name="Chiriac C."/>
            <person name="Salcher M."/>
            <person name="Ghai R."/>
            <person name="Kavagutti S V."/>
        </authorList>
    </citation>
    <scope>NUCLEOTIDE SEQUENCE</scope>
</reference>
<evidence type="ECO:0008006" key="4">
    <source>
        <dbReference type="Google" id="ProtNLM"/>
    </source>
</evidence>
<dbReference type="GO" id="GO:0006351">
    <property type="term" value="P:DNA-templated transcription"/>
    <property type="evidence" value="ECO:0007669"/>
    <property type="project" value="InterPro"/>
</dbReference>
<evidence type="ECO:0000313" key="3">
    <source>
        <dbReference type="EMBL" id="CAB5214550.1"/>
    </source>
</evidence>
<evidence type="ECO:0000256" key="1">
    <source>
        <dbReference type="ARBA" id="ARBA00022478"/>
    </source>
</evidence>
<dbReference type="GO" id="GO:0000428">
    <property type="term" value="C:DNA-directed RNA polymerase complex"/>
    <property type="evidence" value="ECO:0007669"/>
    <property type="project" value="UniProtKB-KW"/>
</dbReference>
<dbReference type="GO" id="GO:0003899">
    <property type="term" value="F:DNA-directed RNA polymerase activity"/>
    <property type="evidence" value="ECO:0007669"/>
    <property type="project" value="InterPro"/>
</dbReference>
<dbReference type="SUPFAM" id="SSF63562">
    <property type="entry name" value="RPB6/omega subunit-like"/>
    <property type="match status" value="1"/>
</dbReference>
<dbReference type="InterPro" id="IPR036161">
    <property type="entry name" value="RPB6/omega-like_sf"/>
</dbReference>